<evidence type="ECO:0000313" key="10">
    <source>
        <dbReference type="EMBL" id="MBS5333686.1"/>
    </source>
</evidence>
<protein>
    <submittedName>
        <fullName evidence="10">Tyrosine-type recombinase/integrase</fullName>
    </submittedName>
</protein>
<dbReference type="GO" id="GO:0006310">
    <property type="term" value="P:DNA recombination"/>
    <property type="evidence" value="ECO:0007669"/>
    <property type="project" value="UniProtKB-KW"/>
</dbReference>
<feature type="domain" description="Tyr recombinase" evidence="8">
    <location>
        <begin position="180"/>
        <end position="387"/>
    </location>
</feature>
<dbReference type="Gene3D" id="1.10.443.10">
    <property type="entry name" value="Intergrase catalytic core"/>
    <property type="match status" value="1"/>
</dbReference>
<dbReference type="Gene3D" id="1.10.150.130">
    <property type="match status" value="1"/>
</dbReference>
<comment type="similarity">
    <text evidence="2">Belongs to the 'phage' integrase family.</text>
</comment>
<dbReference type="InterPro" id="IPR013762">
    <property type="entry name" value="Integrase-like_cat_sf"/>
</dbReference>
<name>A0A943DC58_9FIRM</name>
<reference evidence="10" key="1">
    <citation type="submission" date="2021-02" db="EMBL/GenBank/DDBJ databases">
        <title>Infant gut strain persistence is associated with maternal origin, phylogeny, and functional potential including surface adhesion and iron acquisition.</title>
        <authorList>
            <person name="Lou Y.C."/>
        </authorList>
    </citation>
    <scope>NUCLEOTIDE SEQUENCE</scope>
    <source>
        <strain evidence="10">L3_101_000M1_dasL3_101_000M1_concoct_87</strain>
    </source>
</reference>
<feature type="domain" description="Core-binding (CB)" evidence="9">
    <location>
        <begin position="76"/>
        <end position="159"/>
    </location>
</feature>
<evidence type="ECO:0000256" key="3">
    <source>
        <dbReference type="ARBA" id="ARBA00022908"/>
    </source>
</evidence>
<comment type="caution">
    <text evidence="10">The sequence shown here is derived from an EMBL/GenBank/DDBJ whole genome shotgun (WGS) entry which is preliminary data.</text>
</comment>
<evidence type="ECO:0000256" key="1">
    <source>
        <dbReference type="ARBA" id="ARBA00003283"/>
    </source>
</evidence>
<evidence type="ECO:0000259" key="9">
    <source>
        <dbReference type="PROSITE" id="PS51900"/>
    </source>
</evidence>
<evidence type="ECO:0000256" key="5">
    <source>
        <dbReference type="ARBA" id="ARBA00023172"/>
    </source>
</evidence>
<comment type="function">
    <text evidence="1">Site-specific tyrosine recombinase, which acts by catalyzing the cutting and rejoining of the recombining DNA molecules.</text>
</comment>
<evidence type="ECO:0000256" key="7">
    <source>
        <dbReference type="SAM" id="MobiDB-lite"/>
    </source>
</evidence>
<evidence type="ECO:0000313" key="11">
    <source>
        <dbReference type="Proteomes" id="UP000759273"/>
    </source>
</evidence>
<organism evidence="10 11">
    <name type="scientific">Subdoligranulum variabile</name>
    <dbReference type="NCBI Taxonomy" id="214851"/>
    <lineage>
        <taxon>Bacteria</taxon>
        <taxon>Bacillati</taxon>
        <taxon>Bacillota</taxon>
        <taxon>Clostridia</taxon>
        <taxon>Eubacteriales</taxon>
        <taxon>Oscillospiraceae</taxon>
        <taxon>Subdoligranulum</taxon>
    </lineage>
</organism>
<dbReference type="SUPFAM" id="SSF56349">
    <property type="entry name" value="DNA breaking-rejoining enzymes"/>
    <property type="match status" value="1"/>
</dbReference>
<keyword evidence="3" id="KW-0229">DNA integration</keyword>
<dbReference type="InterPro" id="IPR010998">
    <property type="entry name" value="Integrase_recombinase_N"/>
</dbReference>
<dbReference type="CDD" id="cd01189">
    <property type="entry name" value="INT_ICEBs1_C_like"/>
    <property type="match status" value="1"/>
</dbReference>
<sequence length="478" mass="55548">MKDTSKTSLRRGHNEGNIRQRTDGRWEVRLSAGIDYKTGKPRRTSTCCNTRQEAIAILQQQAHEVRTQGWRDPMSVTLGEWYEYWLDTYMKDTVKQSTYASYRSYLNKHFCVLGKILLKKLEPHILQEFYNYKFREEGLSPKTLRNYHMALHKCLQQAVKERLLVYNPCDAVTLPSGEKPEISVFTNDQQRALVQASYRHRYGVFIRLDLCTGLRMGELLALKWEDIDFSTAQLHVRRTINRLAKYEAHDGENKTEIVFGTPKTKNSRRTIPLTRTIADELTRWKQQQAQDKIRAGDKYTDDGFIVTNEFGHYFEQKTFKDHYDRLLKDADIGHFTFHALRHTFATRALERGMDYKTLSAILGHYSVAFTMDTYVHSMDEHKRREMDKMDDMFGMQYSISVENQPYPVLCTLSADGCTAHVPDFPKVTAQAPTLDAALLEVKQQIQKNLRQYKNPPIPTKQEQIVVPNNSVLVLVKAS</sequence>
<dbReference type="GO" id="GO:0003677">
    <property type="term" value="F:DNA binding"/>
    <property type="evidence" value="ECO:0007669"/>
    <property type="project" value="UniProtKB-UniRule"/>
</dbReference>
<accession>A0A943DC58</accession>
<gene>
    <name evidence="10" type="ORF">KHY36_14330</name>
</gene>
<dbReference type="PROSITE" id="PS51898">
    <property type="entry name" value="TYR_RECOMBINASE"/>
    <property type="match status" value="1"/>
</dbReference>
<evidence type="ECO:0000256" key="4">
    <source>
        <dbReference type="ARBA" id="ARBA00023125"/>
    </source>
</evidence>
<dbReference type="PROSITE" id="PS51900">
    <property type="entry name" value="CB"/>
    <property type="match status" value="1"/>
</dbReference>
<dbReference type="GO" id="GO:0015074">
    <property type="term" value="P:DNA integration"/>
    <property type="evidence" value="ECO:0007669"/>
    <property type="project" value="UniProtKB-KW"/>
</dbReference>
<evidence type="ECO:0000259" key="8">
    <source>
        <dbReference type="PROSITE" id="PS51898"/>
    </source>
</evidence>
<dbReference type="EMBL" id="JAGZGG010000053">
    <property type="protein sequence ID" value="MBS5333686.1"/>
    <property type="molecule type" value="Genomic_DNA"/>
</dbReference>
<dbReference type="PANTHER" id="PTHR30349">
    <property type="entry name" value="PHAGE INTEGRASE-RELATED"/>
    <property type="match status" value="1"/>
</dbReference>
<dbReference type="Proteomes" id="UP000759273">
    <property type="component" value="Unassembled WGS sequence"/>
</dbReference>
<proteinExistence type="inferred from homology"/>
<dbReference type="InterPro" id="IPR044068">
    <property type="entry name" value="CB"/>
</dbReference>
<dbReference type="InterPro" id="IPR050090">
    <property type="entry name" value="Tyrosine_recombinase_XerCD"/>
</dbReference>
<evidence type="ECO:0000256" key="2">
    <source>
        <dbReference type="ARBA" id="ARBA00008857"/>
    </source>
</evidence>
<dbReference type="InterPro" id="IPR002104">
    <property type="entry name" value="Integrase_catalytic"/>
</dbReference>
<dbReference type="PANTHER" id="PTHR30349:SF64">
    <property type="entry name" value="PROPHAGE INTEGRASE INTD-RELATED"/>
    <property type="match status" value="1"/>
</dbReference>
<dbReference type="Pfam" id="PF14659">
    <property type="entry name" value="Phage_int_SAM_3"/>
    <property type="match status" value="1"/>
</dbReference>
<evidence type="ECO:0000256" key="6">
    <source>
        <dbReference type="PROSITE-ProRule" id="PRU01248"/>
    </source>
</evidence>
<dbReference type="InterPro" id="IPR004107">
    <property type="entry name" value="Integrase_SAM-like_N"/>
</dbReference>
<keyword evidence="5" id="KW-0233">DNA recombination</keyword>
<dbReference type="Pfam" id="PF00589">
    <property type="entry name" value="Phage_integrase"/>
    <property type="match status" value="1"/>
</dbReference>
<dbReference type="InterPro" id="IPR011010">
    <property type="entry name" value="DNA_brk_join_enz"/>
</dbReference>
<keyword evidence="4 6" id="KW-0238">DNA-binding</keyword>
<dbReference type="AlphaFoldDB" id="A0A943DC58"/>
<feature type="region of interest" description="Disordered" evidence="7">
    <location>
        <begin position="1"/>
        <end position="20"/>
    </location>
</feature>